<feature type="region of interest" description="Disordered" evidence="1">
    <location>
        <begin position="106"/>
        <end position="128"/>
    </location>
</feature>
<protein>
    <submittedName>
        <fullName evidence="2">Uncharacterized protein</fullName>
    </submittedName>
</protein>
<organism evidence="2">
    <name type="scientific">Tetraselmis sp. GSL018</name>
    <dbReference type="NCBI Taxonomy" id="582737"/>
    <lineage>
        <taxon>Eukaryota</taxon>
        <taxon>Viridiplantae</taxon>
        <taxon>Chlorophyta</taxon>
        <taxon>core chlorophytes</taxon>
        <taxon>Chlorodendrophyceae</taxon>
        <taxon>Chlorodendrales</taxon>
        <taxon>Chlorodendraceae</taxon>
        <taxon>Tetraselmis</taxon>
    </lineage>
</organism>
<sequence>LSQGSAQWSSPSWKWGYAIGDAHDYAGRLRLELSTKASRREWLKRLRSGKVEIGELEVVLALKLQKVAREQRGGDPESWRALMMDMAACRFERGTEGSQLLSAELRSRKPLLGSGRDGTDGGGAEEGGRELAAAAAMVSSGAGLSPLPLFSPVSTPALA</sequence>
<dbReference type="EMBL" id="GBEZ01017203">
    <property type="protein sequence ID" value="JAC69115.1"/>
    <property type="molecule type" value="Transcribed_RNA"/>
</dbReference>
<evidence type="ECO:0000313" key="2">
    <source>
        <dbReference type="EMBL" id="JAC69115.1"/>
    </source>
</evidence>
<proteinExistence type="predicted"/>
<accession>A0A061RES0</accession>
<name>A0A061RES0_9CHLO</name>
<feature type="non-terminal residue" evidence="2">
    <location>
        <position position="1"/>
    </location>
</feature>
<evidence type="ECO:0000256" key="1">
    <source>
        <dbReference type="SAM" id="MobiDB-lite"/>
    </source>
</evidence>
<gene>
    <name evidence="2" type="ORF">TSPGSL018_7144</name>
</gene>
<feature type="non-terminal residue" evidence="2">
    <location>
        <position position="159"/>
    </location>
</feature>
<dbReference type="AlphaFoldDB" id="A0A061RES0"/>
<reference evidence="2" key="1">
    <citation type="submission" date="2014-05" db="EMBL/GenBank/DDBJ databases">
        <title>The transcriptome of the halophilic microalga Tetraselmis sp. GSL018 isolated from the Great Salt Lake, Utah.</title>
        <authorList>
            <person name="Jinkerson R.E."/>
            <person name="D'Adamo S."/>
            <person name="Posewitz M.C."/>
        </authorList>
    </citation>
    <scope>NUCLEOTIDE SEQUENCE</scope>
    <source>
        <strain evidence="2">GSL018</strain>
    </source>
</reference>